<evidence type="ECO:0000313" key="2">
    <source>
        <dbReference type="Proteomes" id="UP001433268"/>
    </source>
</evidence>
<name>A0ABR1X8T1_9PEZI</name>
<reference evidence="1 2" key="1">
    <citation type="submission" date="2023-01" db="EMBL/GenBank/DDBJ databases">
        <title>Analysis of 21 Apiospora genomes using comparative genomics revels a genus with tremendous synthesis potential of carbohydrate active enzymes and secondary metabolites.</title>
        <authorList>
            <person name="Sorensen T."/>
        </authorList>
    </citation>
    <scope>NUCLEOTIDE SEQUENCE [LARGE SCALE GENOMIC DNA]</scope>
    <source>
        <strain evidence="1 2">CBS 114990</strain>
    </source>
</reference>
<proteinExistence type="predicted"/>
<dbReference type="Proteomes" id="UP001433268">
    <property type="component" value="Unassembled WGS sequence"/>
</dbReference>
<dbReference type="GeneID" id="92039570"/>
<gene>
    <name evidence="1" type="ORF">PG997_002195</name>
</gene>
<dbReference type="RefSeq" id="XP_066673806.1">
    <property type="nucleotide sequence ID" value="XM_066806510.1"/>
</dbReference>
<protein>
    <submittedName>
        <fullName evidence="1">Uncharacterized protein</fullName>
    </submittedName>
</protein>
<comment type="caution">
    <text evidence="1">The sequence shown here is derived from an EMBL/GenBank/DDBJ whole genome shotgun (WGS) entry which is preliminary data.</text>
</comment>
<evidence type="ECO:0000313" key="1">
    <source>
        <dbReference type="EMBL" id="KAK8091834.1"/>
    </source>
</evidence>
<sequence length="124" mass="14227">MLDHFEPFFSQDGLSAINARWDRAWSAGERDLLRRGFEERYADRLPRTFGCEAVIGGVLSNGVRDSMDMRLATLSMKACRDVVRFTVQVEFIPELYGLEHWGCSTTRCCASWAWLVSGVDRRIM</sequence>
<keyword evidence="2" id="KW-1185">Reference proteome</keyword>
<dbReference type="EMBL" id="JAQQWN010000003">
    <property type="protein sequence ID" value="KAK8091834.1"/>
    <property type="molecule type" value="Genomic_DNA"/>
</dbReference>
<accession>A0ABR1X8T1</accession>
<organism evidence="1 2">
    <name type="scientific">Apiospora hydei</name>
    <dbReference type="NCBI Taxonomy" id="1337664"/>
    <lineage>
        <taxon>Eukaryota</taxon>
        <taxon>Fungi</taxon>
        <taxon>Dikarya</taxon>
        <taxon>Ascomycota</taxon>
        <taxon>Pezizomycotina</taxon>
        <taxon>Sordariomycetes</taxon>
        <taxon>Xylariomycetidae</taxon>
        <taxon>Amphisphaeriales</taxon>
        <taxon>Apiosporaceae</taxon>
        <taxon>Apiospora</taxon>
    </lineage>
</organism>